<evidence type="ECO:0000256" key="4">
    <source>
        <dbReference type="ARBA" id="ARBA00022490"/>
    </source>
</evidence>
<feature type="domain" description="Exoribonuclease phosphorolytic" evidence="10">
    <location>
        <begin position="46"/>
        <end position="138"/>
    </location>
</feature>
<sequence length="214" mass="23903">MPDNRRIQGPEESHNPAVFLKPSEKPGNPDLLNQEGCRIDGRKPEEIRPIYMKTGLNDRASGSAYVELGATKVMCAVYGPKEVPRKEDTLLQGRLTCEFKFAPFSCHQRRQHQQDQEEKEFSSLVVQALSRAVRLVHYGSSCLVDPSLDEEERVRDGVGGAKGHVTVVYLSSLDEVTSIRQTGCMLPDDLMMAVDAGIESCLRLKHRMKCVLCT</sequence>
<dbReference type="Proteomes" id="UP001174909">
    <property type="component" value="Unassembled WGS sequence"/>
</dbReference>
<evidence type="ECO:0000313" key="11">
    <source>
        <dbReference type="EMBL" id="CAI8029103.1"/>
    </source>
</evidence>
<dbReference type="PANTHER" id="PTHR11953:SF2">
    <property type="entry name" value="EXOSOME COMPLEX COMPONENT MTR3"/>
    <property type="match status" value="1"/>
</dbReference>
<evidence type="ECO:0000256" key="3">
    <source>
        <dbReference type="ARBA" id="ARBA00006678"/>
    </source>
</evidence>
<dbReference type="SUPFAM" id="SSF55666">
    <property type="entry name" value="Ribonuclease PH domain 2-like"/>
    <property type="match status" value="1"/>
</dbReference>
<dbReference type="SUPFAM" id="SSF54211">
    <property type="entry name" value="Ribosomal protein S5 domain 2-like"/>
    <property type="match status" value="1"/>
</dbReference>
<keyword evidence="8" id="KW-0539">Nucleus</keyword>
<dbReference type="Gene3D" id="3.30.230.70">
    <property type="entry name" value="GHMP Kinase, N-terminal domain"/>
    <property type="match status" value="1"/>
</dbReference>
<evidence type="ECO:0000256" key="1">
    <source>
        <dbReference type="ARBA" id="ARBA00004123"/>
    </source>
</evidence>
<evidence type="ECO:0000313" key="12">
    <source>
        <dbReference type="Proteomes" id="UP001174909"/>
    </source>
</evidence>
<dbReference type="GO" id="GO:0000177">
    <property type="term" value="C:cytoplasmic exosome (RNase complex)"/>
    <property type="evidence" value="ECO:0007669"/>
    <property type="project" value="TreeGrafter"/>
</dbReference>
<accession>A0AA35SH81</accession>
<dbReference type="InterPro" id="IPR050080">
    <property type="entry name" value="RNase_PH"/>
</dbReference>
<comment type="similarity">
    <text evidence="3">Belongs to the RNase PH family.</text>
</comment>
<dbReference type="InterPro" id="IPR020568">
    <property type="entry name" value="Ribosomal_Su5_D2-typ_SF"/>
</dbReference>
<evidence type="ECO:0000256" key="2">
    <source>
        <dbReference type="ARBA" id="ARBA00004496"/>
    </source>
</evidence>
<gene>
    <name evidence="11" type="ORF">GBAR_LOCUS16553</name>
</gene>
<dbReference type="InterPro" id="IPR001247">
    <property type="entry name" value="ExoRNase_PH_dom1"/>
</dbReference>
<feature type="compositionally biased region" description="Basic and acidic residues" evidence="9">
    <location>
        <begin position="1"/>
        <end position="14"/>
    </location>
</feature>
<dbReference type="GO" id="GO:0006364">
    <property type="term" value="P:rRNA processing"/>
    <property type="evidence" value="ECO:0007669"/>
    <property type="project" value="UniProtKB-KW"/>
</dbReference>
<dbReference type="GO" id="GO:0016075">
    <property type="term" value="P:rRNA catabolic process"/>
    <property type="evidence" value="ECO:0007669"/>
    <property type="project" value="TreeGrafter"/>
</dbReference>
<proteinExistence type="inferred from homology"/>
<dbReference type="GO" id="GO:0071028">
    <property type="term" value="P:nuclear mRNA surveillance"/>
    <property type="evidence" value="ECO:0007669"/>
    <property type="project" value="TreeGrafter"/>
</dbReference>
<evidence type="ECO:0000256" key="9">
    <source>
        <dbReference type="SAM" id="MobiDB-lite"/>
    </source>
</evidence>
<evidence type="ECO:0000256" key="6">
    <source>
        <dbReference type="ARBA" id="ARBA00022835"/>
    </source>
</evidence>
<dbReference type="GO" id="GO:0005730">
    <property type="term" value="C:nucleolus"/>
    <property type="evidence" value="ECO:0007669"/>
    <property type="project" value="TreeGrafter"/>
</dbReference>
<organism evidence="11 12">
    <name type="scientific">Geodia barretti</name>
    <name type="common">Barrett's horny sponge</name>
    <dbReference type="NCBI Taxonomy" id="519541"/>
    <lineage>
        <taxon>Eukaryota</taxon>
        <taxon>Metazoa</taxon>
        <taxon>Porifera</taxon>
        <taxon>Demospongiae</taxon>
        <taxon>Heteroscleromorpha</taxon>
        <taxon>Tetractinellida</taxon>
        <taxon>Astrophorina</taxon>
        <taxon>Geodiidae</taxon>
        <taxon>Geodia</taxon>
    </lineage>
</organism>
<dbReference type="GO" id="GO:0034475">
    <property type="term" value="P:U4 snRNA 3'-end processing"/>
    <property type="evidence" value="ECO:0007669"/>
    <property type="project" value="TreeGrafter"/>
</dbReference>
<comment type="caution">
    <text evidence="11">The sequence shown here is derived from an EMBL/GenBank/DDBJ whole genome shotgun (WGS) entry which is preliminary data.</text>
</comment>
<dbReference type="GO" id="GO:0071051">
    <property type="term" value="P:poly(A)-dependent snoRNA 3'-end processing"/>
    <property type="evidence" value="ECO:0007669"/>
    <property type="project" value="TreeGrafter"/>
</dbReference>
<protein>
    <submittedName>
        <fullName evidence="11">Exosome complex component MTR3</fullName>
    </submittedName>
</protein>
<dbReference type="GO" id="GO:0003723">
    <property type="term" value="F:RNA binding"/>
    <property type="evidence" value="ECO:0007669"/>
    <property type="project" value="UniProtKB-KW"/>
</dbReference>
<feature type="region of interest" description="Disordered" evidence="9">
    <location>
        <begin position="1"/>
        <end position="37"/>
    </location>
</feature>
<keyword evidence="4" id="KW-0963">Cytoplasm</keyword>
<evidence type="ECO:0000256" key="8">
    <source>
        <dbReference type="ARBA" id="ARBA00023242"/>
    </source>
</evidence>
<dbReference type="GO" id="GO:0000176">
    <property type="term" value="C:nuclear exosome (RNase complex)"/>
    <property type="evidence" value="ECO:0007669"/>
    <property type="project" value="TreeGrafter"/>
</dbReference>
<evidence type="ECO:0000259" key="10">
    <source>
        <dbReference type="Pfam" id="PF01138"/>
    </source>
</evidence>
<reference evidence="11" key="1">
    <citation type="submission" date="2023-03" db="EMBL/GenBank/DDBJ databases">
        <authorList>
            <person name="Steffen K."/>
            <person name="Cardenas P."/>
        </authorList>
    </citation>
    <scope>NUCLEOTIDE SEQUENCE</scope>
</reference>
<evidence type="ECO:0000256" key="5">
    <source>
        <dbReference type="ARBA" id="ARBA00022552"/>
    </source>
</evidence>
<keyword evidence="12" id="KW-1185">Reference proteome</keyword>
<comment type="subcellular location">
    <subcellularLocation>
        <location evidence="2">Cytoplasm</location>
    </subcellularLocation>
    <subcellularLocation>
        <location evidence="1">Nucleus</location>
    </subcellularLocation>
</comment>
<evidence type="ECO:0000256" key="7">
    <source>
        <dbReference type="ARBA" id="ARBA00022884"/>
    </source>
</evidence>
<name>A0AA35SH81_GEOBA</name>
<dbReference type="EMBL" id="CASHTH010002381">
    <property type="protein sequence ID" value="CAI8029103.1"/>
    <property type="molecule type" value="Genomic_DNA"/>
</dbReference>
<keyword evidence="5" id="KW-0698">rRNA processing</keyword>
<dbReference type="InterPro" id="IPR027408">
    <property type="entry name" value="PNPase/RNase_PH_dom_sf"/>
</dbReference>
<keyword evidence="7" id="KW-0694">RNA-binding</keyword>
<dbReference type="Pfam" id="PF01138">
    <property type="entry name" value="RNase_PH"/>
    <property type="match status" value="1"/>
</dbReference>
<keyword evidence="6" id="KW-0271">Exosome</keyword>
<dbReference type="PANTHER" id="PTHR11953">
    <property type="entry name" value="EXOSOME COMPLEX COMPONENT"/>
    <property type="match status" value="1"/>
</dbReference>
<dbReference type="AlphaFoldDB" id="A0AA35SH81"/>
<dbReference type="InterPro" id="IPR036345">
    <property type="entry name" value="ExoRNase_PH_dom2_sf"/>
</dbReference>